<dbReference type="Proteomes" id="UP000178808">
    <property type="component" value="Unassembled WGS sequence"/>
</dbReference>
<comment type="caution">
    <text evidence="3">The sequence shown here is derived from an EMBL/GenBank/DDBJ whole genome shotgun (WGS) entry which is preliminary data.</text>
</comment>
<protein>
    <submittedName>
        <fullName evidence="3">Uncharacterized protein</fullName>
    </submittedName>
</protein>
<feature type="region of interest" description="Disordered" evidence="1">
    <location>
        <begin position="27"/>
        <end position="60"/>
    </location>
</feature>
<dbReference type="AlphaFoldDB" id="A0A1G1Z3X5"/>
<dbReference type="EMBL" id="MHIZ01000037">
    <property type="protein sequence ID" value="OGY59313.1"/>
    <property type="molecule type" value="Genomic_DNA"/>
</dbReference>
<keyword evidence="2" id="KW-0472">Membrane</keyword>
<accession>A0A1G1Z3X5</accession>
<reference evidence="3 4" key="1">
    <citation type="journal article" date="2016" name="Nat. Commun.">
        <title>Thousands of microbial genomes shed light on interconnected biogeochemical processes in an aquifer system.</title>
        <authorList>
            <person name="Anantharaman K."/>
            <person name="Brown C.T."/>
            <person name="Hug L.A."/>
            <person name="Sharon I."/>
            <person name="Castelle C.J."/>
            <person name="Probst A.J."/>
            <person name="Thomas B.C."/>
            <person name="Singh A."/>
            <person name="Wilkins M.J."/>
            <person name="Karaoz U."/>
            <person name="Brodie E.L."/>
            <person name="Williams K.H."/>
            <person name="Hubbard S.S."/>
            <person name="Banfield J.F."/>
        </authorList>
    </citation>
    <scope>NUCLEOTIDE SEQUENCE [LARGE SCALE GENOMIC DNA]</scope>
</reference>
<organism evidence="3 4">
    <name type="scientific">Candidatus Colwellbacteria bacterium RIFCSPLOWO2_02_FULL_44_20b</name>
    <dbReference type="NCBI Taxonomy" id="1797691"/>
    <lineage>
        <taxon>Bacteria</taxon>
        <taxon>Candidatus Colwelliibacteriota</taxon>
    </lineage>
</organism>
<feature type="compositionally biased region" description="Polar residues" evidence="1">
    <location>
        <begin position="33"/>
        <end position="43"/>
    </location>
</feature>
<evidence type="ECO:0000256" key="2">
    <source>
        <dbReference type="SAM" id="Phobius"/>
    </source>
</evidence>
<gene>
    <name evidence="3" type="ORF">A3I31_02240</name>
</gene>
<evidence type="ECO:0000313" key="4">
    <source>
        <dbReference type="Proteomes" id="UP000178808"/>
    </source>
</evidence>
<keyword evidence="2" id="KW-0812">Transmembrane</keyword>
<sequence length="60" mass="6608">MKKIYYILIAVIILLVLGFFLWKGSGTDKEVSPTGTATNQEEQIPSLPFPQEEIPAEGKG</sequence>
<evidence type="ECO:0000256" key="1">
    <source>
        <dbReference type="SAM" id="MobiDB-lite"/>
    </source>
</evidence>
<proteinExistence type="predicted"/>
<keyword evidence="2" id="KW-1133">Transmembrane helix</keyword>
<evidence type="ECO:0000313" key="3">
    <source>
        <dbReference type="EMBL" id="OGY59313.1"/>
    </source>
</evidence>
<name>A0A1G1Z3X5_9BACT</name>
<feature type="transmembrane region" description="Helical" evidence="2">
    <location>
        <begin position="5"/>
        <end position="22"/>
    </location>
</feature>